<name>A0A915HJY0_ROMCU</name>
<dbReference type="Proteomes" id="UP000887565">
    <property type="component" value="Unplaced"/>
</dbReference>
<evidence type="ECO:0000313" key="1">
    <source>
        <dbReference type="Proteomes" id="UP000887565"/>
    </source>
</evidence>
<dbReference type="WBParaSite" id="nRc.2.0.1.t01641-RA">
    <property type="protein sequence ID" value="nRc.2.0.1.t01641-RA"/>
    <property type="gene ID" value="nRc.2.0.1.g01641"/>
</dbReference>
<keyword evidence="1" id="KW-1185">Reference proteome</keyword>
<dbReference type="Gene3D" id="2.40.10.10">
    <property type="entry name" value="Trypsin-like serine proteases"/>
    <property type="match status" value="1"/>
</dbReference>
<organism evidence="1 2">
    <name type="scientific">Romanomermis culicivorax</name>
    <name type="common">Nematode worm</name>
    <dbReference type="NCBI Taxonomy" id="13658"/>
    <lineage>
        <taxon>Eukaryota</taxon>
        <taxon>Metazoa</taxon>
        <taxon>Ecdysozoa</taxon>
        <taxon>Nematoda</taxon>
        <taxon>Enoplea</taxon>
        <taxon>Dorylaimia</taxon>
        <taxon>Mermithida</taxon>
        <taxon>Mermithoidea</taxon>
        <taxon>Mermithidae</taxon>
        <taxon>Romanomermis</taxon>
    </lineage>
</organism>
<dbReference type="InterPro" id="IPR043504">
    <property type="entry name" value="Peptidase_S1_PA_chymotrypsin"/>
</dbReference>
<protein>
    <submittedName>
        <fullName evidence="2">Peptidase S1 domain-containing protein</fullName>
    </submittedName>
</protein>
<dbReference type="AlphaFoldDB" id="A0A915HJY0"/>
<accession>A0A915HJY0</accession>
<dbReference type="SUPFAM" id="SSF50494">
    <property type="entry name" value="Trypsin-like serine proteases"/>
    <property type="match status" value="1"/>
</dbReference>
<reference evidence="2" key="1">
    <citation type="submission" date="2022-11" db="UniProtKB">
        <authorList>
            <consortium name="WormBaseParasite"/>
        </authorList>
    </citation>
    <scope>IDENTIFICATION</scope>
</reference>
<sequence length="236" mass="27110">MQSKMIKLDKKQTALNIALKDVQGDSGGPIFCRSFSNDQVLFQGIISSGTLSPVNGYTIAEQIYSFVPWINRLMNRRAFGQIADEQIKNAIFVMFPNWKMTKINAMIKIVKMKDVTVEFSLIKLLKVLLYAAYSSHGRLRPGIHPITGIYFVDHQHLTTCEFISQSQEVDVEWLPAETAKTSYLHHVRVNIERDVDCILDAFVYWLSQKLPSHAHDCKDNDENNLADKFCRYMVFK</sequence>
<proteinExistence type="predicted"/>
<dbReference type="InterPro" id="IPR009003">
    <property type="entry name" value="Peptidase_S1_PA"/>
</dbReference>
<evidence type="ECO:0000313" key="2">
    <source>
        <dbReference type="WBParaSite" id="nRc.2.0.1.t01641-RA"/>
    </source>
</evidence>